<feature type="domain" description="ASPIC/UnbV" evidence="3">
    <location>
        <begin position="526"/>
        <end position="594"/>
    </location>
</feature>
<reference evidence="4" key="2">
    <citation type="journal article" date="2024" name="Antonie Van Leeuwenhoek">
        <title>Roseihalotalea indica gen. nov., sp. nov., a halophilic Bacteroidetes from mesopelagic Southwest Indian Ocean with higher carbohydrate metabolic potential.</title>
        <authorList>
            <person name="Chen B."/>
            <person name="Zhang M."/>
            <person name="Lin D."/>
            <person name="Ye J."/>
            <person name="Tang K."/>
        </authorList>
    </citation>
    <scope>NUCLEOTIDE SEQUENCE</scope>
    <source>
        <strain evidence="4">TK19036</strain>
    </source>
</reference>
<dbReference type="InterPro" id="IPR011519">
    <property type="entry name" value="UnbV_ASPIC"/>
</dbReference>
<dbReference type="AlphaFoldDB" id="A0AA49GSX2"/>
<dbReference type="InterPro" id="IPR027039">
    <property type="entry name" value="Crtac1"/>
</dbReference>
<dbReference type="InterPro" id="IPR028994">
    <property type="entry name" value="Integrin_alpha_N"/>
</dbReference>
<organism evidence="4">
    <name type="scientific">Roseihalotalea indica</name>
    <dbReference type="NCBI Taxonomy" id="2867963"/>
    <lineage>
        <taxon>Bacteria</taxon>
        <taxon>Pseudomonadati</taxon>
        <taxon>Bacteroidota</taxon>
        <taxon>Cytophagia</taxon>
        <taxon>Cytophagales</taxon>
        <taxon>Catalimonadaceae</taxon>
        <taxon>Roseihalotalea</taxon>
    </lineage>
</organism>
<dbReference type="EMBL" id="CP120682">
    <property type="protein sequence ID" value="WKN37891.1"/>
    <property type="molecule type" value="Genomic_DNA"/>
</dbReference>
<dbReference type="PANTHER" id="PTHR16026:SF0">
    <property type="entry name" value="CARTILAGE ACIDIC PROTEIN 1"/>
    <property type="match status" value="1"/>
</dbReference>
<evidence type="ECO:0000256" key="1">
    <source>
        <dbReference type="ARBA" id="ARBA00022729"/>
    </source>
</evidence>
<dbReference type="PANTHER" id="PTHR16026">
    <property type="entry name" value="CARTILAGE ACIDIC PROTEIN 1"/>
    <property type="match status" value="1"/>
</dbReference>
<feature type="chain" id="PRO_5041384365" evidence="2">
    <location>
        <begin position="21"/>
        <end position="1188"/>
    </location>
</feature>
<dbReference type="Gene3D" id="2.130.10.130">
    <property type="entry name" value="Integrin alpha, N-terminal"/>
    <property type="match status" value="3"/>
</dbReference>
<dbReference type="SUPFAM" id="SSF69318">
    <property type="entry name" value="Integrin alpha N-terminal domain"/>
    <property type="match status" value="3"/>
</dbReference>
<accession>A0AA49GSX2</accession>
<name>A0AA49GSX2_9BACT</name>
<proteinExistence type="predicted"/>
<keyword evidence="1 2" id="KW-0732">Signal</keyword>
<evidence type="ECO:0000256" key="2">
    <source>
        <dbReference type="SAM" id="SignalP"/>
    </source>
</evidence>
<dbReference type="Pfam" id="PF13517">
    <property type="entry name" value="FG-GAP_3"/>
    <property type="match status" value="5"/>
</dbReference>
<dbReference type="Pfam" id="PF07593">
    <property type="entry name" value="UnbV_ASPIC"/>
    <property type="match status" value="1"/>
</dbReference>
<dbReference type="PROSITE" id="PS51257">
    <property type="entry name" value="PROKAR_LIPOPROTEIN"/>
    <property type="match status" value="1"/>
</dbReference>
<gene>
    <name evidence="4" type="ORF">K4G66_04110</name>
</gene>
<feature type="signal peptide" evidence="2">
    <location>
        <begin position="1"/>
        <end position="20"/>
    </location>
</feature>
<evidence type="ECO:0000259" key="3">
    <source>
        <dbReference type="Pfam" id="PF07593"/>
    </source>
</evidence>
<evidence type="ECO:0000313" key="4">
    <source>
        <dbReference type="EMBL" id="WKN37891.1"/>
    </source>
</evidence>
<reference evidence="4" key="1">
    <citation type="journal article" date="2023" name="Comput. Struct. Biotechnol. J.">
        <title>Discovery of a novel marine Bacteroidetes with a rich repertoire of carbohydrate-active enzymes.</title>
        <authorList>
            <person name="Chen B."/>
            <person name="Liu G."/>
            <person name="Chen Q."/>
            <person name="Wang H."/>
            <person name="Liu L."/>
            <person name="Tang K."/>
        </authorList>
    </citation>
    <scope>NUCLEOTIDE SEQUENCE</scope>
    <source>
        <strain evidence="4">TK19036</strain>
    </source>
</reference>
<dbReference type="InterPro" id="IPR013517">
    <property type="entry name" value="FG-GAP"/>
</dbReference>
<protein>
    <submittedName>
        <fullName evidence="4">VCBS repeat-containing protein</fullName>
    </submittedName>
</protein>
<sequence length="1188" mass="131319">MKSIYFYSILLITWLAGCLAACQSSPPPLFQLLSPEASNVHFSNRIIEDDTLNILKEEYIYNGGGVGIGDFNNDGLQDIYFTGNQVSNALYLNKGDMTFEDITTIAKVAGENRWCSGVALVDINEDGWLDIYASATLEKDSLNRRNLLYINNGLNEEGIPVFTESAAEYGIDDAGNTTQAAFFDYDLDGDLDLYLLTNVIDTEVPTNYREKLTDGSAPNNDRFYRNDDGHFTNVTQEAGITVEGFGLGITVSDINLDGWPDIYITNDYLTNDLLYINNQDGTFTNRVADYLKHQSFSAMGSDVVDFNNDGLVDIVALDMLPENNLRKKQMMGANNYMTYIHNKRYNFQYQYVRNTLQLNNGFTPEGHPVFSEIGPMAGVYQTDWSWTPLMADFDNDGLKDLIVTNGFPKDVTDRDFANFRSNAGGGVASLKQLQDSIPIVKISNYAFKNNGDLTFADKTEDWGLLRPSFSNGAAYADLDNDGDLDVVVNNINDSAFVYQNQLYDRNDDAHHFLRVKLEGSAKNRQGVGTKVFIHYDQGKTQVFENALYRGYLSTMESGLHFGLGASTQVDSLLVIWPDGKSQLLENVPANQTITLKNTEAQPIETQDINQELPTTSGNALLQASAAKYGLHFHHDEVDKIDFNLQRTLPHKFTQSGPGLAVGDVDGDGLDDFYVGGPAGKPGHFFMQQPGGTFRDTNPITNLDSLREEMGVLLFDADNDGDLDLYAVGGSYEFPAQDPNLQDRLYRNNGQGQFTLDEAALPTLLSSGSCVKAADYDQDGDLDLFVGGQVVPGNYPAPPASYILTNDQGRFTDATAEVLPVLDSLGMVTDALWTDFDNDGRVDLLVVGEWLPLTFFRNTGGAFEDVTTATGISEATGWWNSLTSGDFDQDGDIDYVAGNLGLNSIYRATPEQPVSVYAKDFDGNNSLDPVVVVYEKDEQGNMAPFPIHSKDDFTSQFLPIRRKFPTYRKYGVATIHDIFSEQEMQGAIHYEANHMASSYVENRGDGTFALHPLPTPAQLSPLFGMISQDVDQDGHLDVLAVGNSYATEIATGRYDALNGLYLRGDGKGNFRAETMQKSGWYVPGDAKALAELRGSQDESIFLVTQNQDSLLVFNSRPPTQEATIITLEPLDSWATLTFADGTTRKQEFYYGSTYLSQSTRQIKLPARVTSITIYDYAGKSRTVNIQPES</sequence>